<dbReference type="STRING" id="1121013.GCA_000426365_01231"/>
<evidence type="ECO:0000256" key="2">
    <source>
        <dbReference type="ARBA" id="ARBA00022519"/>
    </source>
</evidence>
<keyword evidence="2" id="KW-0997">Cell inner membrane</keyword>
<dbReference type="AlphaFoldDB" id="A0A091BI91"/>
<dbReference type="Proteomes" id="UP000029391">
    <property type="component" value="Unassembled WGS sequence"/>
</dbReference>
<keyword evidence="5" id="KW-0472">Membrane</keyword>
<evidence type="ECO:0008006" key="8">
    <source>
        <dbReference type="Google" id="ProtNLM"/>
    </source>
</evidence>
<dbReference type="Gene3D" id="2.60.450.10">
    <property type="entry name" value="Lipopolysaccharide (LPS) transport protein A like domain"/>
    <property type="match status" value="1"/>
</dbReference>
<evidence type="ECO:0000313" key="7">
    <source>
        <dbReference type="Proteomes" id="UP000029391"/>
    </source>
</evidence>
<evidence type="ECO:0000256" key="3">
    <source>
        <dbReference type="ARBA" id="ARBA00022692"/>
    </source>
</evidence>
<dbReference type="GO" id="GO:0030288">
    <property type="term" value="C:outer membrane-bounded periplasmic space"/>
    <property type="evidence" value="ECO:0007669"/>
    <property type="project" value="TreeGrafter"/>
</dbReference>
<comment type="caution">
    <text evidence="6">The sequence shown here is derived from an EMBL/GenBank/DDBJ whole genome shotgun (WGS) entry which is preliminary data.</text>
</comment>
<accession>A0A091BI91</accession>
<dbReference type="NCBIfam" id="TIGR04409">
    <property type="entry name" value="LptC_YrbK"/>
    <property type="match status" value="1"/>
</dbReference>
<dbReference type="OrthoDB" id="5973594at2"/>
<evidence type="ECO:0000256" key="4">
    <source>
        <dbReference type="ARBA" id="ARBA00022989"/>
    </source>
</evidence>
<dbReference type="GO" id="GO:0005886">
    <property type="term" value="C:plasma membrane"/>
    <property type="evidence" value="ECO:0007669"/>
    <property type="project" value="InterPro"/>
</dbReference>
<dbReference type="PANTHER" id="PTHR37481:SF1">
    <property type="entry name" value="LIPOPOLYSACCHARIDE EXPORT SYSTEM PROTEIN LPTC"/>
    <property type="match status" value="1"/>
</dbReference>
<gene>
    <name evidence="6" type="ORF">P873_02705</name>
</gene>
<dbReference type="InterPro" id="IPR052363">
    <property type="entry name" value="LPS_export_LptC"/>
</dbReference>
<organism evidence="6 7">
    <name type="scientific">Arenimonas composti TR7-09 = DSM 18010</name>
    <dbReference type="NCBI Taxonomy" id="1121013"/>
    <lineage>
        <taxon>Bacteria</taxon>
        <taxon>Pseudomonadati</taxon>
        <taxon>Pseudomonadota</taxon>
        <taxon>Gammaproteobacteria</taxon>
        <taxon>Lysobacterales</taxon>
        <taxon>Lysobacteraceae</taxon>
        <taxon>Arenimonas</taxon>
    </lineage>
</organism>
<dbReference type="Pfam" id="PF06835">
    <property type="entry name" value="LptC"/>
    <property type="match status" value="1"/>
</dbReference>
<dbReference type="GO" id="GO:0015221">
    <property type="term" value="F:lipopolysaccharide transmembrane transporter activity"/>
    <property type="evidence" value="ECO:0007669"/>
    <property type="project" value="InterPro"/>
</dbReference>
<dbReference type="InterPro" id="IPR026265">
    <property type="entry name" value="LptC"/>
</dbReference>
<dbReference type="PANTHER" id="PTHR37481">
    <property type="entry name" value="LIPOPOLYSACCHARIDE EXPORT SYSTEM PROTEIN LPTC"/>
    <property type="match status" value="1"/>
</dbReference>
<protein>
    <recommendedName>
        <fullName evidence="8">Lipopolysaccharide export system protein LptC</fullName>
    </recommendedName>
</protein>
<dbReference type="eggNOG" id="COG3117">
    <property type="taxonomic scope" value="Bacteria"/>
</dbReference>
<keyword evidence="3" id="KW-0812">Transmembrane</keyword>
<keyword evidence="1" id="KW-1003">Cell membrane</keyword>
<dbReference type="RefSeq" id="WP_051239604.1">
    <property type="nucleotide sequence ID" value="NZ_AUFF01000002.1"/>
</dbReference>
<name>A0A091BI91_9GAMM</name>
<evidence type="ECO:0000256" key="5">
    <source>
        <dbReference type="ARBA" id="ARBA00023136"/>
    </source>
</evidence>
<keyword evidence="4" id="KW-1133">Transmembrane helix</keyword>
<proteinExistence type="predicted"/>
<keyword evidence="7" id="KW-1185">Reference proteome</keyword>
<evidence type="ECO:0000256" key="1">
    <source>
        <dbReference type="ARBA" id="ARBA00022475"/>
    </source>
</evidence>
<reference evidence="6 7" key="1">
    <citation type="submission" date="2013-09" db="EMBL/GenBank/DDBJ databases">
        <title>Genome sequencing of Arenimonas composti.</title>
        <authorList>
            <person name="Chen F."/>
            <person name="Wang G."/>
        </authorList>
    </citation>
    <scope>NUCLEOTIDE SEQUENCE [LARGE SCALE GENOMIC DNA]</scope>
    <source>
        <strain evidence="6 7">TR7-09</strain>
    </source>
</reference>
<evidence type="ECO:0000313" key="6">
    <source>
        <dbReference type="EMBL" id="KFN51461.1"/>
    </source>
</evidence>
<dbReference type="InterPro" id="IPR010664">
    <property type="entry name" value="LipoPS_assembly_LptC-rel"/>
</dbReference>
<dbReference type="GO" id="GO:0017089">
    <property type="term" value="F:glycolipid transfer activity"/>
    <property type="evidence" value="ECO:0007669"/>
    <property type="project" value="TreeGrafter"/>
</dbReference>
<dbReference type="EMBL" id="AWXU01000005">
    <property type="protein sequence ID" value="KFN51461.1"/>
    <property type="molecule type" value="Genomic_DNA"/>
</dbReference>
<sequence>MNRTALNLVLMVAFVAGVWLLWRLRGDEEVVATPVQRSDYVLRDFELIALDEEGAESFTAQGPYLQRDVGGESLSMVQPRFTFPAAGGNGSWNARADNAWVSPGATEVHLLHDVSIVGPAGSSGTPLRVDTERLLVLPDEDALRSDHRVTITQGDSILAGTGLRGDMKAKRFELLDQVNARYVPR</sequence>